<keyword evidence="3" id="KW-1185">Reference proteome</keyword>
<reference evidence="2 3" key="1">
    <citation type="submission" date="2016-07" db="EMBL/GenBank/DDBJ databases">
        <title>Pervasive Adenine N6-methylation of Active Genes in Fungi.</title>
        <authorList>
            <consortium name="DOE Joint Genome Institute"/>
            <person name="Mondo S.J."/>
            <person name="Dannebaum R.O."/>
            <person name="Kuo R.C."/>
            <person name="Labutti K."/>
            <person name="Haridas S."/>
            <person name="Kuo A."/>
            <person name="Salamov A."/>
            <person name="Ahrendt S.R."/>
            <person name="Lipzen A."/>
            <person name="Sullivan W."/>
            <person name="Andreopoulos W.B."/>
            <person name="Clum A."/>
            <person name="Lindquist E."/>
            <person name="Daum C."/>
            <person name="Ramamoorthy G.K."/>
            <person name="Gryganskyi A."/>
            <person name="Culley D."/>
            <person name="Magnuson J.K."/>
            <person name="James T.Y."/>
            <person name="O'Malley M.A."/>
            <person name="Stajich J.E."/>
            <person name="Spatafora J.W."/>
            <person name="Visel A."/>
            <person name="Grigoriev I.V."/>
        </authorList>
    </citation>
    <scope>NUCLEOTIDE SEQUENCE [LARGE SCALE GENOMIC DNA]</scope>
    <source>
        <strain evidence="2 3">NRRL 2496</strain>
    </source>
</reference>
<evidence type="ECO:0000313" key="2">
    <source>
        <dbReference type="EMBL" id="ORZ00416.1"/>
    </source>
</evidence>
<sequence>MARLTCSVTMSGFHMCMCAFLPALQSSLCFLPQKPSLFPVLLLLLPSFFCLILTIL</sequence>
<comment type="caution">
    <text evidence="2">The sequence shown here is derived from an EMBL/GenBank/DDBJ whole genome shotgun (WGS) entry which is preliminary data.</text>
</comment>
<name>A0A1X2HNG7_SYNRA</name>
<dbReference type="InParanoid" id="A0A1X2HNG7"/>
<keyword evidence="1" id="KW-1133">Transmembrane helix</keyword>
<evidence type="ECO:0000256" key="1">
    <source>
        <dbReference type="SAM" id="Phobius"/>
    </source>
</evidence>
<dbReference type="Proteomes" id="UP000242180">
    <property type="component" value="Unassembled WGS sequence"/>
</dbReference>
<keyword evidence="1" id="KW-0472">Membrane</keyword>
<feature type="transmembrane region" description="Helical" evidence="1">
    <location>
        <begin position="36"/>
        <end position="55"/>
    </location>
</feature>
<evidence type="ECO:0000313" key="3">
    <source>
        <dbReference type="Proteomes" id="UP000242180"/>
    </source>
</evidence>
<organism evidence="2 3">
    <name type="scientific">Syncephalastrum racemosum</name>
    <name type="common">Filamentous fungus</name>
    <dbReference type="NCBI Taxonomy" id="13706"/>
    <lineage>
        <taxon>Eukaryota</taxon>
        <taxon>Fungi</taxon>
        <taxon>Fungi incertae sedis</taxon>
        <taxon>Mucoromycota</taxon>
        <taxon>Mucoromycotina</taxon>
        <taxon>Mucoromycetes</taxon>
        <taxon>Mucorales</taxon>
        <taxon>Syncephalastraceae</taxon>
        <taxon>Syncephalastrum</taxon>
    </lineage>
</organism>
<protein>
    <submittedName>
        <fullName evidence="2">Uncharacterized protein</fullName>
    </submittedName>
</protein>
<dbReference type="AlphaFoldDB" id="A0A1X2HNG7"/>
<accession>A0A1X2HNG7</accession>
<proteinExistence type="predicted"/>
<dbReference type="EMBL" id="MCGN01000002">
    <property type="protein sequence ID" value="ORZ00416.1"/>
    <property type="molecule type" value="Genomic_DNA"/>
</dbReference>
<keyword evidence="1" id="KW-0812">Transmembrane</keyword>
<gene>
    <name evidence="2" type="ORF">BCR43DRAFT_140989</name>
</gene>